<dbReference type="Proteomes" id="UP000590749">
    <property type="component" value="Unassembled WGS sequence"/>
</dbReference>
<comment type="caution">
    <text evidence="1">The sequence shown here is derived from an EMBL/GenBank/DDBJ whole genome shotgun (WGS) entry which is preliminary data.</text>
</comment>
<evidence type="ECO:0000313" key="1">
    <source>
        <dbReference type="EMBL" id="MBB3093756.1"/>
    </source>
</evidence>
<keyword evidence="2" id="KW-1185">Reference proteome</keyword>
<dbReference type="EMBL" id="JACHXF010000002">
    <property type="protein sequence ID" value="MBB3093756.1"/>
    <property type="molecule type" value="Genomic_DNA"/>
</dbReference>
<proteinExistence type="predicted"/>
<sequence>MQIIEISDFAVRSAVVRLRRNGSPMCFVVYPMIHMADPAFFAAVSRRLRTADVIVTEGVGGDSGFSLLGRALTLSYSVLRFNRRAGLVRQRIDYQSSNAAIVNPDATATEFGTAWRRAPLQQRMLIWLLLPAVMAVRLFGGTRTIWSRALEVNDLPTTSDEQWAEQYPRLHDALLGDRDKMLLEALYRLHEERHAEQIEVAVVYGAGHVPAIVHGLIRYGYRPRSADWLTVKSLS</sequence>
<dbReference type="AlphaFoldDB" id="A0A7W5ACR2"/>
<protein>
    <recommendedName>
        <fullName evidence="3">Conjugal transfer protein TraB</fullName>
    </recommendedName>
</protein>
<reference evidence="1 2" key="1">
    <citation type="submission" date="2020-08" db="EMBL/GenBank/DDBJ databases">
        <title>Genomic Encyclopedia of Type Strains, Phase III (KMG-III): the genomes of soil and plant-associated and newly described type strains.</title>
        <authorList>
            <person name="Whitman W."/>
        </authorList>
    </citation>
    <scope>NUCLEOTIDE SEQUENCE [LARGE SCALE GENOMIC DNA]</scope>
    <source>
        <strain evidence="1 2">CECT 3287</strain>
    </source>
</reference>
<gene>
    <name evidence="1" type="ORF">FHR83_001405</name>
</gene>
<dbReference type="RefSeq" id="WP_183217735.1">
    <property type="nucleotide sequence ID" value="NZ_BMPW01000002.1"/>
</dbReference>
<accession>A0A7W5ACR2</accession>
<organism evidence="1 2">
    <name type="scientific">Actinoplanes campanulatus</name>
    <dbReference type="NCBI Taxonomy" id="113559"/>
    <lineage>
        <taxon>Bacteria</taxon>
        <taxon>Bacillati</taxon>
        <taxon>Actinomycetota</taxon>
        <taxon>Actinomycetes</taxon>
        <taxon>Micromonosporales</taxon>
        <taxon>Micromonosporaceae</taxon>
        <taxon>Actinoplanes</taxon>
    </lineage>
</organism>
<name>A0A7W5ACR2_9ACTN</name>
<evidence type="ECO:0000313" key="2">
    <source>
        <dbReference type="Proteomes" id="UP000590749"/>
    </source>
</evidence>
<evidence type="ECO:0008006" key="3">
    <source>
        <dbReference type="Google" id="ProtNLM"/>
    </source>
</evidence>